<comment type="caution">
    <text evidence="1">The sequence shown here is derived from an EMBL/GenBank/DDBJ whole genome shotgun (WGS) entry which is preliminary data.</text>
</comment>
<gene>
    <name evidence="1" type="ORF">RFI_00593</name>
</gene>
<dbReference type="EMBL" id="ASPP01000632">
    <property type="protein sequence ID" value="ETO36469.1"/>
    <property type="molecule type" value="Genomic_DNA"/>
</dbReference>
<organism evidence="1 2">
    <name type="scientific">Reticulomyxa filosa</name>
    <dbReference type="NCBI Taxonomy" id="46433"/>
    <lineage>
        <taxon>Eukaryota</taxon>
        <taxon>Sar</taxon>
        <taxon>Rhizaria</taxon>
        <taxon>Retaria</taxon>
        <taxon>Foraminifera</taxon>
        <taxon>Monothalamids</taxon>
        <taxon>Reticulomyxidae</taxon>
        <taxon>Reticulomyxa</taxon>
    </lineage>
</organism>
<sequence length="80" mass="9473">MRHSELSVNQSNEPKEHLEMKIRKEFCKNYPILVIDPINGYQLKSQTSILKIFGRKTQQLENFVTISMKYNKKKNKKTMG</sequence>
<evidence type="ECO:0000313" key="1">
    <source>
        <dbReference type="EMBL" id="ETO36469.1"/>
    </source>
</evidence>
<dbReference type="AlphaFoldDB" id="X6PEK7"/>
<accession>X6PEK7</accession>
<dbReference type="Proteomes" id="UP000023152">
    <property type="component" value="Unassembled WGS sequence"/>
</dbReference>
<protein>
    <submittedName>
        <fullName evidence="1">Uncharacterized protein</fullName>
    </submittedName>
</protein>
<proteinExistence type="predicted"/>
<evidence type="ECO:0000313" key="2">
    <source>
        <dbReference type="Proteomes" id="UP000023152"/>
    </source>
</evidence>
<reference evidence="1 2" key="1">
    <citation type="journal article" date="2013" name="Curr. Biol.">
        <title>The Genome of the Foraminiferan Reticulomyxa filosa.</title>
        <authorList>
            <person name="Glockner G."/>
            <person name="Hulsmann N."/>
            <person name="Schleicher M."/>
            <person name="Noegel A.A."/>
            <person name="Eichinger L."/>
            <person name="Gallinger C."/>
            <person name="Pawlowski J."/>
            <person name="Sierra R."/>
            <person name="Euteneuer U."/>
            <person name="Pillet L."/>
            <person name="Moustafa A."/>
            <person name="Platzer M."/>
            <person name="Groth M."/>
            <person name="Szafranski K."/>
            <person name="Schliwa M."/>
        </authorList>
    </citation>
    <scope>NUCLEOTIDE SEQUENCE [LARGE SCALE GENOMIC DNA]</scope>
</reference>
<keyword evidence="2" id="KW-1185">Reference proteome</keyword>
<name>X6PEK7_RETFI</name>